<keyword evidence="2 7" id="KW-0812">Transmembrane</keyword>
<dbReference type="InterPro" id="IPR017871">
    <property type="entry name" value="ABC_transporter-like_CS"/>
</dbReference>
<gene>
    <name evidence="10" type="ORF">RsY01_807</name>
</gene>
<dbReference type="SUPFAM" id="SSF90123">
    <property type="entry name" value="ABC transporter transmembrane region"/>
    <property type="match status" value="1"/>
</dbReference>
<dbReference type="GO" id="GO:0005524">
    <property type="term" value="F:ATP binding"/>
    <property type="evidence" value="ECO:0007669"/>
    <property type="project" value="UniProtKB-KW"/>
</dbReference>
<feature type="domain" description="ABC transmembrane type-1" evidence="9">
    <location>
        <begin position="1"/>
        <end position="281"/>
    </location>
</feature>
<dbReference type="PROSITE" id="PS50893">
    <property type="entry name" value="ABC_TRANSPORTER_2"/>
    <property type="match status" value="1"/>
</dbReference>
<dbReference type="Proteomes" id="UP000218689">
    <property type="component" value="Unassembled WGS sequence"/>
</dbReference>
<dbReference type="InterPro" id="IPR003593">
    <property type="entry name" value="AAA+_ATPase"/>
</dbReference>
<evidence type="ECO:0000259" key="9">
    <source>
        <dbReference type="PROSITE" id="PS50929"/>
    </source>
</evidence>
<protein>
    <recommendedName>
        <fullName evidence="12">ABC transporter ATP-binding protein</fullName>
    </recommendedName>
</protein>
<sequence>MALAIVCTTILGLFYPFLTGKIIDAIYYLGKFREVIKYSVIFLLFFMAHQLFRAIGTLNFISLNNSLTFDIKKKILKKVCFGRYEVINSMENADIIKRLNEDSNAYLNELYYSKIYRVSDYVEFIVLLAFITFINPWYLVVTVVTFPFYLLINKQTEKILSVFETKFIEKNNKLMNWIIEFSDAIEGLRDLGVKAYILGKTRNTTNEYFDVKEQKVKADWIQKSLTQLLSALLRILYMGTSFLLFRFKALSLGEFVAVFAYMESAIEIFSDLNTQSSLIGKFTAEKKRVNALIELDQEPLESSHHLNIEEREKQCLQVCNFTVIRNSSKILDHISTQFSSGNLNILFGESGSGKSTLLIGLSGLLNHEGSIYYNNCLIDSDNIVAYRGLLSFAHQNNYFFDESLRFNMTLGNKSISDEEIFQLLEKLHLGERIRLLEHGLDEHLNHIKKKFSGGELRRLIIARAFLKKAKIFLLDEITAGLDAQNQQIVLDFIKRQSKEKIVILCTHEQSIIQNGERLFHMSEGKIVDEASII</sequence>
<dbReference type="EMBL" id="BEDT01000002">
    <property type="protein sequence ID" value="GAX47209.1"/>
    <property type="molecule type" value="Genomic_DNA"/>
</dbReference>
<comment type="subcellular location">
    <subcellularLocation>
        <location evidence="1">Cell membrane</location>
        <topology evidence="1">Multi-pass membrane protein</topology>
    </subcellularLocation>
</comment>
<dbReference type="SMART" id="SM00382">
    <property type="entry name" value="AAA"/>
    <property type="match status" value="1"/>
</dbReference>
<feature type="domain" description="ABC transporter" evidence="8">
    <location>
        <begin position="316"/>
        <end position="533"/>
    </location>
</feature>
<dbReference type="Pfam" id="PF00005">
    <property type="entry name" value="ABC_tran"/>
    <property type="match status" value="1"/>
</dbReference>
<evidence type="ECO:0000313" key="10">
    <source>
        <dbReference type="EMBL" id="GAX47209.1"/>
    </source>
</evidence>
<dbReference type="PANTHER" id="PTHR43394">
    <property type="entry name" value="ATP-DEPENDENT PERMEASE MDL1, MITOCHONDRIAL"/>
    <property type="match status" value="1"/>
</dbReference>
<dbReference type="InterPro" id="IPR039421">
    <property type="entry name" value="Type_1_exporter"/>
</dbReference>
<proteinExistence type="predicted"/>
<evidence type="ECO:0000259" key="8">
    <source>
        <dbReference type="PROSITE" id="PS50893"/>
    </source>
</evidence>
<dbReference type="Pfam" id="PF00664">
    <property type="entry name" value="ABC_membrane"/>
    <property type="match status" value="1"/>
</dbReference>
<evidence type="ECO:0000256" key="6">
    <source>
        <dbReference type="ARBA" id="ARBA00023136"/>
    </source>
</evidence>
<feature type="transmembrane region" description="Helical" evidence="7">
    <location>
        <begin position="124"/>
        <end position="152"/>
    </location>
</feature>
<dbReference type="Gene3D" id="3.40.50.300">
    <property type="entry name" value="P-loop containing nucleotide triphosphate hydrolases"/>
    <property type="match status" value="1"/>
</dbReference>
<accession>A0A224WYJ8</accession>
<evidence type="ECO:0000256" key="2">
    <source>
        <dbReference type="ARBA" id="ARBA00022692"/>
    </source>
</evidence>
<evidence type="ECO:0000256" key="4">
    <source>
        <dbReference type="ARBA" id="ARBA00022840"/>
    </source>
</evidence>
<evidence type="ECO:0000313" key="11">
    <source>
        <dbReference type="Proteomes" id="UP000218689"/>
    </source>
</evidence>
<keyword evidence="11" id="KW-1185">Reference proteome</keyword>
<keyword evidence="6 7" id="KW-0472">Membrane</keyword>
<dbReference type="InterPro" id="IPR036640">
    <property type="entry name" value="ABC1_TM_sf"/>
</dbReference>
<dbReference type="InterPro" id="IPR011527">
    <property type="entry name" value="ABC1_TM_dom"/>
</dbReference>
<keyword evidence="5 7" id="KW-1133">Transmembrane helix</keyword>
<dbReference type="GO" id="GO:0016887">
    <property type="term" value="F:ATP hydrolysis activity"/>
    <property type="evidence" value="ECO:0007669"/>
    <property type="project" value="InterPro"/>
</dbReference>
<dbReference type="GO" id="GO:0015421">
    <property type="term" value="F:ABC-type oligopeptide transporter activity"/>
    <property type="evidence" value="ECO:0007669"/>
    <property type="project" value="TreeGrafter"/>
</dbReference>
<keyword evidence="3" id="KW-0547">Nucleotide-binding</keyword>
<comment type="caution">
    <text evidence="10">The sequence shown here is derived from an EMBL/GenBank/DDBJ whole genome shotgun (WGS) entry which is preliminary data.</text>
</comment>
<evidence type="ECO:0008006" key="12">
    <source>
        <dbReference type="Google" id="ProtNLM"/>
    </source>
</evidence>
<dbReference type="GO" id="GO:0005886">
    <property type="term" value="C:plasma membrane"/>
    <property type="evidence" value="ECO:0007669"/>
    <property type="project" value="UniProtKB-SubCell"/>
</dbReference>
<evidence type="ECO:0000256" key="3">
    <source>
        <dbReference type="ARBA" id="ARBA00022741"/>
    </source>
</evidence>
<dbReference type="PROSITE" id="PS50929">
    <property type="entry name" value="ABC_TM1F"/>
    <property type="match status" value="1"/>
</dbReference>
<evidence type="ECO:0000256" key="1">
    <source>
        <dbReference type="ARBA" id="ARBA00004651"/>
    </source>
</evidence>
<evidence type="ECO:0000256" key="7">
    <source>
        <dbReference type="SAM" id="Phobius"/>
    </source>
</evidence>
<dbReference type="Gene3D" id="1.20.1560.10">
    <property type="entry name" value="ABC transporter type 1, transmembrane domain"/>
    <property type="match status" value="1"/>
</dbReference>
<keyword evidence="4" id="KW-0067">ATP-binding</keyword>
<dbReference type="AlphaFoldDB" id="A0A224WYJ8"/>
<organism evidence="10 11">
    <name type="scientific">Pseudolactococcus reticulitermitis</name>
    <dbReference type="NCBI Taxonomy" id="2025039"/>
    <lineage>
        <taxon>Bacteria</taxon>
        <taxon>Bacillati</taxon>
        <taxon>Bacillota</taxon>
        <taxon>Bacilli</taxon>
        <taxon>Lactobacillales</taxon>
        <taxon>Streptococcaceae</taxon>
        <taxon>Pseudolactococcus</taxon>
    </lineage>
</organism>
<dbReference type="InterPro" id="IPR003439">
    <property type="entry name" value="ABC_transporter-like_ATP-bd"/>
</dbReference>
<reference evidence="11" key="1">
    <citation type="submission" date="2017-08" db="EMBL/GenBank/DDBJ databases">
        <title>Draft genome sequence of Lactococcus sp. strain Rs-Y01, isolated from the gut of the lower termite Reticulitermes speratus.</title>
        <authorList>
            <person name="Ohkuma M."/>
            <person name="Yuki M."/>
        </authorList>
    </citation>
    <scope>NUCLEOTIDE SEQUENCE [LARGE SCALE GENOMIC DNA]</scope>
    <source>
        <strain evidence="11">Rs-Y01</strain>
    </source>
</reference>
<name>A0A224WYJ8_9LACT</name>
<evidence type="ECO:0000256" key="5">
    <source>
        <dbReference type="ARBA" id="ARBA00022989"/>
    </source>
</evidence>
<dbReference type="SUPFAM" id="SSF52540">
    <property type="entry name" value="P-loop containing nucleoside triphosphate hydrolases"/>
    <property type="match status" value="1"/>
</dbReference>
<dbReference type="InterPro" id="IPR027417">
    <property type="entry name" value="P-loop_NTPase"/>
</dbReference>
<dbReference type="PANTHER" id="PTHR43394:SF1">
    <property type="entry name" value="ATP-BINDING CASSETTE SUB-FAMILY B MEMBER 10, MITOCHONDRIAL"/>
    <property type="match status" value="1"/>
</dbReference>
<dbReference type="PROSITE" id="PS00211">
    <property type="entry name" value="ABC_TRANSPORTER_1"/>
    <property type="match status" value="1"/>
</dbReference>